<proteinExistence type="predicted"/>
<evidence type="ECO:0000313" key="2">
    <source>
        <dbReference type="Proteomes" id="UP000502196"/>
    </source>
</evidence>
<evidence type="ECO:0000313" key="1">
    <source>
        <dbReference type="EMBL" id="CAB3396210.1"/>
    </source>
</evidence>
<sequence>MIRPKTSLVEFFRSSPLVGVELDTERLRDHPREIGL</sequence>
<name>A0A6F9EI07_9BACL</name>
<protein>
    <submittedName>
        <fullName evidence="1">Antitoxin</fullName>
    </submittedName>
</protein>
<gene>
    <name evidence="1" type="ORF">COOX1_3456</name>
</gene>
<dbReference type="AlphaFoldDB" id="A0A6F9EI07"/>
<reference evidence="1 2" key="1">
    <citation type="submission" date="2020-04" db="EMBL/GenBank/DDBJ databases">
        <authorList>
            <person name="Hogendoorn C."/>
        </authorList>
    </citation>
    <scope>NUCLEOTIDE SEQUENCE [LARGE SCALE GENOMIC DNA]</scope>
    <source>
        <strain evidence="1">COOX1</strain>
    </source>
</reference>
<dbReference type="EMBL" id="LR792683">
    <property type="protein sequence ID" value="CAB3396210.1"/>
    <property type="molecule type" value="Genomic_DNA"/>
</dbReference>
<organism evidence="1 2">
    <name type="scientific">Kyrpidia spormannii</name>
    <dbReference type="NCBI Taxonomy" id="2055160"/>
    <lineage>
        <taxon>Bacteria</taxon>
        <taxon>Bacillati</taxon>
        <taxon>Bacillota</taxon>
        <taxon>Bacilli</taxon>
        <taxon>Bacillales</taxon>
        <taxon>Alicyclobacillaceae</taxon>
        <taxon>Kyrpidia</taxon>
    </lineage>
</organism>
<dbReference type="Proteomes" id="UP000502196">
    <property type="component" value="Chromosome"/>
</dbReference>
<accession>A0A6F9EI07</accession>